<organism evidence="3 4">
    <name type="scientific">Arcticibacter tournemirensis</name>
    <dbReference type="NCBI Taxonomy" id="699437"/>
    <lineage>
        <taxon>Bacteria</taxon>
        <taxon>Pseudomonadati</taxon>
        <taxon>Bacteroidota</taxon>
        <taxon>Sphingobacteriia</taxon>
        <taxon>Sphingobacteriales</taxon>
        <taxon>Sphingobacteriaceae</taxon>
        <taxon>Arcticibacter</taxon>
    </lineage>
</organism>
<evidence type="ECO:0000313" key="4">
    <source>
        <dbReference type="Proteomes" id="UP000290848"/>
    </source>
</evidence>
<dbReference type="EMBL" id="RXOC01000011">
    <property type="protein sequence ID" value="RXF68420.1"/>
    <property type="molecule type" value="Genomic_DNA"/>
</dbReference>
<feature type="signal peptide" evidence="1">
    <location>
        <begin position="1"/>
        <end position="25"/>
    </location>
</feature>
<evidence type="ECO:0000313" key="2">
    <source>
        <dbReference type="EMBL" id="KAA8482569.1"/>
    </source>
</evidence>
<proteinExistence type="predicted"/>
<comment type="caution">
    <text evidence="3">The sequence shown here is derived from an EMBL/GenBank/DDBJ whole genome shotgun (WGS) entry which is preliminary data.</text>
</comment>
<dbReference type="EMBL" id="VWNE01000016">
    <property type="protein sequence ID" value="KAA8482569.1"/>
    <property type="molecule type" value="Genomic_DNA"/>
</dbReference>
<name>A0A4Q0M5X7_9SPHI</name>
<protein>
    <submittedName>
        <fullName evidence="3">Uncharacterized protein</fullName>
    </submittedName>
</protein>
<gene>
    <name evidence="3" type="ORF">EKH83_16190</name>
    <name evidence="2" type="ORF">F1649_11360</name>
</gene>
<dbReference type="OrthoDB" id="793476at2"/>
<dbReference type="RefSeq" id="WP_128770499.1">
    <property type="nucleotide sequence ID" value="NZ_RXOC01000011.1"/>
</dbReference>
<dbReference type="Proteomes" id="UP000290848">
    <property type="component" value="Unassembled WGS sequence"/>
</dbReference>
<evidence type="ECO:0000313" key="5">
    <source>
        <dbReference type="Proteomes" id="UP000322918"/>
    </source>
</evidence>
<reference evidence="3 4" key="1">
    <citation type="submission" date="2018-12" db="EMBL/GenBank/DDBJ databases">
        <title>The Draft Genome Sequence of the Soil Bacterium Pedobacter tournemirensis R1.</title>
        <authorList>
            <person name="He J."/>
        </authorList>
    </citation>
    <scope>NUCLEOTIDE SEQUENCE [LARGE SCALE GENOMIC DNA]</scope>
    <source>
        <strain evidence="3 4">R1</strain>
    </source>
</reference>
<keyword evidence="5" id="KW-1185">Reference proteome</keyword>
<feature type="chain" id="PRO_5044607727" evidence="1">
    <location>
        <begin position="26"/>
        <end position="159"/>
    </location>
</feature>
<sequence length="159" mass="17713">MSLSGKSAITVLTAVVSFSTAQVFAQADSSASRKLIILDKTTTLIQPASALNYIGEIKGRSYIKLTLHPLEKRGANSDETTGIEQYKGSYYESVSGKTYTLTGSFDPGTKIWNLKCYNSRKQYVSLFQGRETSEDVIEGVWKNKHQSLSFYLFKKDTQN</sequence>
<accession>A0A4Q0M5X7</accession>
<evidence type="ECO:0000256" key="1">
    <source>
        <dbReference type="SAM" id="SignalP"/>
    </source>
</evidence>
<keyword evidence="1" id="KW-0732">Signal</keyword>
<dbReference type="AlphaFoldDB" id="A0A4Q0M5X7"/>
<reference evidence="2 5" key="2">
    <citation type="submission" date="2019-09" db="EMBL/GenBank/DDBJ databases">
        <title>Pararcticibacter amylolyticus gen. nov., sp. nov., isolated from a rottenly hemp rope, and reclassification of Pedobacter tournemirensis as Pararcticibacter tournemirensis comb. nov.</title>
        <authorList>
            <person name="Cai Y."/>
        </authorList>
    </citation>
    <scope>NUCLEOTIDE SEQUENCE [LARGE SCALE GENOMIC DNA]</scope>
    <source>
        <strain evidence="2 5">TF5-37.2-LB10</strain>
    </source>
</reference>
<dbReference type="Proteomes" id="UP000322918">
    <property type="component" value="Unassembled WGS sequence"/>
</dbReference>
<evidence type="ECO:0000313" key="3">
    <source>
        <dbReference type="EMBL" id="RXF68420.1"/>
    </source>
</evidence>